<gene>
    <name evidence="1" type="ORF">GCM10007320_57610</name>
</gene>
<dbReference type="Proteomes" id="UP000626210">
    <property type="component" value="Unassembled WGS sequence"/>
</dbReference>
<reference evidence="2" key="1">
    <citation type="journal article" date="2019" name="Int. J. Syst. Evol. Microbiol.">
        <title>The Global Catalogue of Microorganisms (GCM) 10K type strain sequencing project: providing services to taxonomists for standard genome sequencing and annotation.</title>
        <authorList>
            <consortium name="The Broad Institute Genomics Platform"/>
            <consortium name="The Broad Institute Genome Sequencing Center for Infectious Disease"/>
            <person name="Wu L."/>
            <person name="Ma J."/>
        </authorList>
    </citation>
    <scope>NUCLEOTIDE SEQUENCE [LARGE SCALE GENOMIC DNA]</scope>
    <source>
        <strain evidence="2">KCTC 23314</strain>
    </source>
</reference>
<accession>A0ABQ3GD76</accession>
<comment type="caution">
    <text evidence="1">The sequence shown here is derived from an EMBL/GenBank/DDBJ whole genome shotgun (WGS) entry which is preliminary data.</text>
</comment>
<evidence type="ECO:0000313" key="1">
    <source>
        <dbReference type="EMBL" id="GHD00277.1"/>
    </source>
</evidence>
<evidence type="ECO:0000313" key="2">
    <source>
        <dbReference type="Proteomes" id="UP000626210"/>
    </source>
</evidence>
<keyword evidence="2" id="KW-1185">Reference proteome</keyword>
<dbReference type="EMBL" id="BMYK01000031">
    <property type="protein sequence ID" value="GHD00277.1"/>
    <property type="molecule type" value="Genomic_DNA"/>
</dbReference>
<name>A0ABQ3GD76_9BURK</name>
<organism evidence="1 2">
    <name type="scientific">Pseudorhodoferax aquiterrae</name>
    <dbReference type="NCBI Taxonomy" id="747304"/>
    <lineage>
        <taxon>Bacteria</taxon>
        <taxon>Pseudomonadati</taxon>
        <taxon>Pseudomonadota</taxon>
        <taxon>Betaproteobacteria</taxon>
        <taxon>Burkholderiales</taxon>
        <taxon>Comamonadaceae</taxon>
    </lineage>
</organism>
<sequence>MGIRTSLSTTVGFLSERVNEPIAPTTGCGGPQAKARAAARARARARTATPACGLARPGPKGEAPGATIMMETAAHRGPRVGVSGSFTRSQQGTGCERVDPVQNLRRTLSAKQLKFRLAKSGLADGMRCVRRLGAEVRTDRGSGTPYTCDPRLWPQPLAAAQRLCSPRPCLP</sequence>
<protein>
    <submittedName>
        <fullName evidence="1">Uncharacterized protein</fullName>
    </submittedName>
</protein>
<proteinExistence type="predicted"/>